<evidence type="ECO:0000313" key="2">
    <source>
        <dbReference type="Proteomes" id="UP000494203"/>
    </source>
</evidence>
<dbReference type="EMBL" id="CADIKZ010000001">
    <property type="protein sequence ID" value="CAB3828366.1"/>
    <property type="molecule type" value="Genomic_DNA"/>
</dbReference>
<gene>
    <name evidence="1" type="ORF">LMG26788_00637</name>
</gene>
<dbReference type="RefSeq" id="WP_175140019.1">
    <property type="nucleotide sequence ID" value="NZ_CADIKZ010000001.1"/>
</dbReference>
<keyword evidence="2" id="KW-1185">Reference proteome</keyword>
<dbReference type="CDD" id="cd15482">
    <property type="entry name" value="Sialidase_non-viral"/>
    <property type="match status" value="1"/>
</dbReference>
<dbReference type="Proteomes" id="UP000494203">
    <property type="component" value="Unassembled WGS sequence"/>
</dbReference>
<name>A0A6S7D1N2_9BURK</name>
<dbReference type="SUPFAM" id="SSF110296">
    <property type="entry name" value="Oligoxyloglucan reducing end-specific cellobiohydrolase"/>
    <property type="match status" value="1"/>
</dbReference>
<organism evidence="1 2">
    <name type="scientific">Achromobacter pulmonis</name>
    <dbReference type="NCBI Taxonomy" id="1389932"/>
    <lineage>
        <taxon>Bacteria</taxon>
        <taxon>Pseudomonadati</taxon>
        <taxon>Pseudomonadota</taxon>
        <taxon>Betaproteobacteria</taxon>
        <taxon>Burkholderiales</taxon>
        <taxon>Alcaligenaceae</taxon>
        <taxon>Achromobacter</taxon>
    </lineage>
</organism>
<accession>A0A6S7D1N2</accession>
<protein>
    <recommendedName>
        <fullName evidence="3">Exo-alpha-sialidase</fullName>
    </recommendedName>
</protein>
<reference evidence="1 2" key="1">
    <citation type="submission" date="2020-04" db="EMBL/GenBank/DDBJ databases">
        <authorList>
            <person name="De Canck E."/>
        </authorList>
    </citation>
    <scope>NUCLEOTIDE SEQUENCE [LARGE SCALE GENOMIC DNA]</scope>
    <source>
        <strain evidence="1 2">LMG 26788</strain>
    </source>
</reference>
<sequence>MDIRGYASAAAIAVAGLLAYGLYQLAPQGQPLVRSEVIGQLDGPPLAGYSRTRLYRFGDYQYLTGQLIVAGRVQGGLEQAPVLEALVPAQHEPGEFGPMPPMPQDEAAIRQAALAQDLLRAAAAAREVRNLVYGGRDNGRYALLGSVAGDAGVTLLSTPGQTLYLVAGPLRQARQRGAPAVGGAWRSDDQGASWRYAPEVTLGPAQRHAMFLTEARVVALEEAADGARLLVSEDGARHWSALRLDEQVWPDAGSYGKALADQAGPQPGAADARLAYGWSLYPVAADRAVGWSWCDRVGADGAARRIETRRFEVRFQAGASPAFRITHGVAPVPQQDPMSRPVLGMPVYATQGNRIFRLDTDQGNWHELAATPEVRGQPSSIGQAWFGRKGWMVQTYADRLFDFGERTRTYFHTHDQGRTWRPFQLSPDQERGLLGLDAAGEGVLVHAERDGRTVILRYGLD</sequence>
<evidence type="ECO:0000313" key="1">
    <source>
        <dbReference type="EMBL" id="CAB3828366.1"/>
    </source>
</evidence>
<dbReference type="AlphaFoldDB" id="A0A6S7D1N2"/>
<proteinExistence type="predicted"/>
<evidence type="ECO:0008006" key="3">
    <source>
        <dbReference type="Google" id="ProtNLM"/>
    </source>
</evidence>